<evidence type="ECO:0000256" key="7">
    <source>
        <dbReference type="ARBA" id="ARBA00022737"/>
    </source>
</evidence>
<keyword evidence="4" id="KW-0964">Secreted</keyword>
<evidence type="ECO:0000259" key="12">
    <source>
        <dbReference type="PROSITE" id="PS50093"/>
    </source>
</evidence>
<dbReference type="InterPro" id="IPR001611">
    <property type="entry name" value="Leu-rich_rpt"/>
</dbReference>
<dbReference type="Pfam" id="PF18981">
    <property type="entry name" value="InlK_D3"/>
    <property type="match status" value="11"/>
</dbReference>
<dbReference type="Gene3D" id="3.80.10.10">
    <property type="entry name" value="Ribonuclease Inhibitor"/>
    <property type="match status" value="2"/>
</dbReference>
<keyword evidence="8" id="KW-0572">Peptidoglycan-anchor</keyword>
<comment type="caution">
    <text evidence="14">The sequence shown here is derived from an EMBL/GenBank/DDBJ whole genome shotgun (WGS) entry which is preliminary data.</text>
</comment>
<dbReference type="SUPFAM" id="SSF52058">
    <property type="entry name" value="L domain-like"/>
    <property type="match status" value="2"/>
</dbReference>
<dbReference type="InterPro" id="IPR050836">
    <property type="entry name" value="SDS22/Internalin_LRR"/>
</dbReference>
<evidence type="ECO:0000313" key="14">
    <source>
        <dbReference type="EMBL" id="MBC1489730.1"/>
    </source>
</evidence>
<dbReference type="InterPro" id="IPR032675">
    <property type="entry name" value="LRR_dom_sf"/>
</dbReference>
<evidence type="ECO:0000256" key="3">
    <source>
        <dbReference type="ARBA" id="ARBA00022512"/>
    </source>
</evidence>
<feature type="region of interest" description="Disordered" evidence="9">
    <location>
        <begin position="1666"/>
        <end position="1701"/>
    </location>
</feature>
<dbReference type="SUPFAM" id="SSF81296">
    <property type="entry name" value="E set domains"/>
    <property type="match status" value="1"/>
</dbReference>
<evidence type="ECO:0000256" key="10">
    <source>
        <dbReference type="SAM" id="Phobius"/>
    </source>
</evidence>
<keyword evidence="10" id="KW-1133">Transmembrane helix</keyword>
<gene>
    <name evidence="14" type="ORF">HCJ38_12080</name>
</gene>
<name>A0A7X0X8V1_9LIST</name>
<evidence type="ECO:0000256" key="11">
    <source>
        <dbReference type="SAM" id="SignalP"/>
    </source>
</evidence>
<dbReference type="PROSITE" id="PS50847">
    <property type="entry name" value="GRAM_POS_ANCHORING"/>
    <property type="match status" value="1"/>
</dbReference>
<comment type="similarity">
    <text evidence="2">Belongs to the internalin family.</text>
</comment>
<keyword evidence="10" id="KW-0472">Membrane</keyword>
<dbReference type="PANTHER" id="PTHR46652">
    <property type="entry name" value="LEUCINE-RICH REPEAT AND IQ DOMAIN-CONTAINING PROTEIN 1-RELATED"/>
    <property type="match status" value="1"/>
</dbReference>
<evidence type="ECO:0000256" key="5">
    <source>
        <dbReference type="ARBA" id="ARBA00022614"/>
    </source>
</evidence>
<dbReference type="InterPro" id="IPR013783">
    <property type="entry name" value="Ig-like_fold"/>
</dbReference>
<evidence type="ECO:0000256" key="2">
    <source>
        <dbReference type="ARBA" id="ARBA00009432"/>
    </source>
</evidence>
<evidence type="ECO:0000256" key="6">
    <source>
        <dbReference type="ARBA" id="ARBA00022729"/>
    </source>
</evidence>
<feature type="compositionally biased region" description="Basic and acidic residues" evidence="9">
    <location>
        <begin position="39"/>
        <end position="64"/>
    </location>
</feature>
<comment type="subcellular location">
    <subcellularLocation>
        <location evidence="1">Secreted</location>
        <location evidence="1">Cell wall</location>
        <topology evidence="1">Peptidoglycan-anchor</topology>
    </subcellularLocation>
</comment>
<feature type="signal peptide" evidence="11">
    <location>
        <begin position="1"/>
        <end position="27"/>
    </location>
</feature>
<accession>A0A7X0X8V1</accession>
<dbReference type="Gene3D" id="2.60.40.1220">
    <property type="match status" value="1"/>
</dbReference>
<keyword evidence="5" id="KW-0433">Leucine-rich repeat</keyword>
<dbReference type="NCBIfam" id="TIGR01167">
    <property type="entry name" value="LPXTG_anchor"/>
    <property type="match status" value="1"/>
</dbReference>
<evidence type="ECO:0000256" key="1">
    <source>
        <dbReference type="ARBA" id="ARBA00004168"/>
    </source>
</evidence>
<dbReference type="Gene3D" id="2.60.40.10">
    <property type="entry name" value="Immunoglobulins"/>
    <property type="match status" value="11"/>
</dbReference>
<dbReference type="InterPro" id="IPR000601">
    <property type="entry name" value="PKD_dom"/>
</dbReference>
<dbReference type="SMART" id="SM00369">
    <property type="entry name" value="LRR_TYP"/>
    <property type="match status" value="7"/>
</dbReference>
<dbReference type="InterPro" id="IPR003591">
    <property type="entry name" value="Leu-rich_rpt_typical-subtyp"/>
</dbReference>
<feature type="compositionally biased region" description="Polar residues" evidence="9">
    <location>
        <begin position="66"/>
        <end position="90"/>
    </location>
</feature>
<feature type="compositionally biased region" description="Polar residues" evidence="9">
    <location>
        <begin position="1673"/>
        <end position="1684"/>
    </location>
</feature>
<feature type="chain" id="PRO_5031077700" evidence="11">
    <location>
        <begin position="28"/>
        <end position="1733"/>
    </location>
</feature>
<dbReference type="InterPro" id="IPR044056">
    <property type="entry name" value="InlI_Ig-like"/>
</dbReference>
<dbReference type="InterPro" id="IPR035986">
    <property type="entry name" value="PKD_dom_sf"/>
</dbReference>
<dbReference type="InterPro" id="IPR014756">
    <property type="entry name" value="Ig_E-set"/>
</dbReference>
<dbReference type="SMART" id="SM00365">
    <property type="entry name" value="LRR_SD22"/>
    <property type="match status" value="5"/>
</dbReference>
<dbReference type="PROSITE" id="PS50093">
    <property type="entry name" value="PKD"/>
    <property type="match status" value="1"/>
</dbReference>
<dbReference type="PROSITE" id="PS51450">
    <property type="entry name" value="LRR"/>
    <property type="match status" value="5"/>
</dbReference>
<reference evidence="14 15" key="1">
    <citation type="submission" date="2020-03" db="EMBL/GenBank/DDBJ databases">
        <title>Soil Listeria distribution.</title>
        <authorList>
            <person name="Liao J."/>
            <person name="Wiedmann M."/>
        </authorList>
    </citation>
    <scope>NUCLEOTIDE SEQUENCE [LARGE SCALE GENOMIC DNA]</scope>
    <source>
        <strain evidence="14 15">FSL L7-1554</strain>
    </source>
</reference>
<dbReference type="SUPFAM" id="SSF49299">
    <property type="entry name" value="PKD domain"/>
    <property type="match status" value="1"/>
</dbReference>
<keyword evidence="3" id="KW-0134">Cell wall</keyword>
<evidence type="ECO:0000313" key="15">
    <source>
        <dbReference type="Proteomes" id="UP000561617"/>
    </source>
</evidence>
<keyword evidence="10" id="KW-0812">Transmembrane</keyword>
<dbReference type="NCBIfam" id="NF033932">
    <property type="entry name" value="LapB_rpt_80"/>
    <property type="match status" value="11"/>
</dbReference>
<feature type="region of interest" description="Disordered" evidence="9">
    <location>
        <begin position="29"/>
        <end position="90"/>
    </location>
</feature>
<dbReference type="Proteomes" id="UP000561617">
    <property type="component" value="Unassembled WGS sequence"/>
</dbReference>
<dbReference type="Pfam" id="PF13855">
    <property type="entry name" value="LRR_8"/>
    <property type="match status" value="1"/>
</dbReference>
<feature type="domain" description="PKD" evidence="12">
    <location>
        <begin position="820"/>
        <end position="869"/>
    </location>
</feature>
<dbReference type="InterPro" id="IPR014755">
    <property type="entry name" value="Cu-Rt/internalin_Ig-like"/>
</dbReference>
<dbReference type="EMBL" id="JAASTW010000016">
    <property type="protein sequence ID" value="MBC1489730.1"/>
    <property type="molecule type" value="Genomic_DNA"/>
</dbReference>
<keyword evidence="6 11" id="KW-0732">Signal</keyword>
<dbReference type="PANTHER" id="PTHR46652:SF3">
    <property type="entry name" value="LEUCINE-RICH REPEAT-CONTAINING PROTEIN 9"/>
    <property type="match status" value="1"/>
</dbReference>
<organism evidence="14 15">
    <name type="scientific">Listeria immobilis</name>
    <dbReference type="NCBI Taxonomy" id="2713502"/>
    <lineage>
        <taxon>Bacteria</taxon>
        <taxon>Bacillati</taxon>
        <taxon>Bacillota</taxon>
        <taxon>Bacilli</taxon>
        <taxon>Bacillales</taxon>
        <taxon>Listeriaceae</taxon>
        <taxon>Listeria</taxon>
    </lineage>
</organism>
<evidence type="ECO:0000256" key="9">
    <source>
        <dbReference type="SAM" id="MobiDB-lite"/>
    </source>
</evidence>
<keyword evidence="7" id="KW-0677">Repeat</keyword>
<dbReference type="Pfam" id="PF08191">
    <property type="entry name" value="LRR_adjacent"/>
    <property type="match status" value="1"/>
</dbReference>
<proteinExistence type="inferred from homology"/>
<feature type="transmembrane region" description="Helical" evidence="10">
    <location>
        <begin position="1707"/>
        <end position="1724"/>
    </location>
</feature>
<evidence type="ECO:0000256" key="4">
    <source>
        <dbReference type="ARBA" id="ARBA00022525"/>
    </source>
</evidence>
<sequence>MKKLYLSVVIISLVFSAIIPIPATVYAETTTEEVSPNSIEEKMAPETKIDEKEATNPDTLKEENTDSIVTPTEETTSAQKEKSYNPNTTNVKEKAPTAQVFAAGDTYLQTFPDENLAKVIALQITGSDDTSQVVTQNQLDSVTTLNASAKNIADATGIGELTNLTSINLSQNQLTSIAPITNLSALTTLDVSDNLLNTISITSGQNIANLSTLNLSNNPSITSLTIEDLPNLTNINTTIDVGQTSLLEELTLSNLPLLTTAGKNSSNTVNFSNYSTALTTIKLASLPKITTIDFDSNLIADADIQNMAVLNYIDLHGNKLTDVSKLINLPVLTTLDLSSNQLTTTGVSGLFQLNSLQVLNLDTNSLNSFELDANNDLPNLSNLSLRYNPTITKLHIEDQPKLVIIYTTLNSNQTSLLEELTLSNLPALTSAGAGTSNTINFSGYSDVLRTVKLNALPEIQTADLDSNWINDIDVQNMAALSYLDLKSNELSDITKLANLPVLNHLDATSNQLTNTGIANITQLDALQTLELDSNKLTSFVLDADNDLPNLTALYLRYMPTITKITMEDQPNLVTVLLTLNSSDNSLLEELTLSNLPNLTTAGNNTSSGINFAGYSDQLSAVNLTSLPKVSLVNLSENSLTNVNIQDMGILNSINLDSNNIADISNLVNLPTLSNLQVNNNLLGVLPTNIETEAPSLTTLFATNQTISLPNKIVTGNLSIANEISNNGVISTPTTISNNGEYQDGNVNWEYDNIKNLSNVSYNFSEPVKYSSASGTFSGTVTQPITVSLAPVITADDSISYPKFSEITEAEFLTDIQATTSDGSSISSNFETVVDFSTAGNYTVTLNAVNSDGVAADPVTVTVTVEKAPAPIITANSEITYMKHSTISSAEFLTDIQATTNDGSPITSDFTTVVDFETAGDYTVTLNALNVDGVAANPVSVTVHIAKDPAPIITADSSISYPKNSSITSQQFYTDIHASTSDGSAITSNFDNVVDFSSAGDYTVTLNSVNTDGVAANPVTVTVTVEKAPAPIITANSEITYMKHSTISSAEFLTDIQATTNDGSPITSDFATVVDFEIAGDYTVTLNALNMDGVAANPVSVTVHIAKDPAPIITADSEISYPKNSSVDSQQFYTDIHASTSDGSAITSNFDNVVDFSSAGDYTVTLNSVNSDGVAANPVTVTVTVEKAPAPIITANSEITYMKHSTISSAEFLTDIQATTNDGSPITSDFTTVVDFETAGDYTVTLNALNVDGVAANPVSVTVHIAKDPAPIITADSSISYPKNSSINSQQFYTDIHASTSDGSAITSDFDNVVDFSSAGDYTVTLNSVNTDGVSATPVLVTIHVEKAPAPVITADSEISYTTNSTITPEKFYTDIHATTSDGSSITSDFSTVVDFQVAGDYTVTLQSVNVDGVPADPVSVTVHIVKAAAPIITADSNISYAKNSTIDSQEFYSDIHATTDDGSPITSDFDTVVNFQVAGDYTVTLQSVNEDGVAANPVSVIVHIDKSPAPVISADSKVSYAEKSTVSSQQFYKDIHATTNDGSVITSNFDTVVNFQVAGDYKVTLRAVNEDGVAANPAFVIVHIEKAPAPVISADSDISYKKNSKITIQQFYDSIHATTSDGSPITSDFESVVNFAVTGDYTVTLQSINSDGVVARPVQVIVHITADEPTPPDNTGNDGSNTNQPKHHAEKGQPNITLPHTGDTNNSLMGIVFLFIASSILFVMSKNKKGSRK</sequence>
<protein>
    <submittedName>
        <fullName evidence="14">LapB repeat-containing protein</fullName>
    </submittedName>
</protein>
<dbReference type="InterPro" id="IPR019931">
    <property type="entry name" value="LPXTG_anchor"/>
</dbReference>
<dbReference type="RefSeq" id="WP_185381411.1">
    <property type="nucleotide sequence ID" value="NZ_JAASTW010000016.1"/>
</dbReference>
<dbReference type="InterPro" id="IPR012569">
    <property type="entry name" value="Inl_IR"/>
</dbReference>
<evidence type="ECO:0000256" key="8">
    <source>
        <dbReference type="ARBA" id="ARBA00023088"/>
    </source>
</evidence>
<feature type="domain" description="Gram-positive cocci surface proteins LPxTG" evidence="13">
    <location>
        <begin position="1698"/>
        <end position="1733"/>
    </location>
</feature>
<evidence type="ECO:0000259" key="13">
    <source>
        <dbReference type="PROSITE" id="PS50847"/>
    </source>
</evidence>